<dbReference type="InterPro" id="IPR001628">
    <property type="entry name" value="Znf_hrmn_rcpt"/>
</dbReference>
<dbReference type="EMBL" id="OC920392">
    <property type="protein sequence ID" value="CAD7652463.1"/>
    <property type="molecule type" value="Genomic_DNA"/>
</dbReference>
<keyword evidence="7" id="KW-0675">Receptor</keyword>
<keyword evidence="6" id="KW-0804">Transcription</keyword>
<dbReference type="EMBL" id="CAJPVJ010005567">
    <property type="protein sequence ID" value="CAG2169650.1"/>
    <property type="molecule type" value="Genomic_DNA"/>
</dbReference>
<dbReference type="InterPro" id="IPR013088">
    <property type="entry name" value="Znf_NHR/GATA"/>
</dbReference>
<keyword evidence="4" id="KW-0805">Transcription regulation</keyword>
<dbReference type="GO" id="GO:0000122">
    <property type="term" value="P:negative regulation of transcription by RNA polymerase II"/>
    <property type="evidence" value="ECO:0007669"/>
    <property type="project" value="TreeGrafter"/>
</dbReference>
<evidence type="ECO:0000256" key="1">
    <source>
        <dbReference type="ARBA" id="ARBA00022723"/>
    </source>
</evidence>
<dbReference type="OrthoDB" id="6247587at2759"/>
<keyword evidence="2" id="KW-0863">Zinc-finger</keyword>
<keyword evidence="8" id="KW-0539">Nucleus</keyword>
<proteinExistence type="predicted"/>
<evidence type="ECO:0000256" key="5">
    <source>
        <dbReference type="ARBA" id="ARBA00023125"/>
    </source>
</evidence>
<dbReference type="PROSITE" id="PS00031">
    <property type="entry name" value="NUCLEAR_REC_DBD_1"/>
    <property type="match status" value="1"/>
</dbReference>
<gene>
    <name evidence="11" type="ORF">ONB1V03_LOCUS9124</name>
</gene>
<dbReference type="GO" id="GO:0030154">
    <property type="term" value="P:cell differentiation"/>
    <property type="evidence" value="ECO:0007669"/>
    <property type="project" value="TreeGrafter"/>
</dbReference>
<dbReference type="SUPFAM" id="SSF48508">
    <property type="entry name" value="Nuclear receptor ligand-binding domain"/>
    <property type="match status" value="1"/>
</dbReference>
<dbReference type="PANTHER" id="PTHR24082:SF283">
    <property type="entry name" value="NUCLEAR HORMONE RECEPTOR HR96"/>
    <property type="match status" value="1"/>
</dbReference>
<dbReference type="SMART" id="SM00430">
    <property type="entry name" value="HOLI"/>
    <property type="match status" value="1"/>
</dbReference>
<dbReference type="PRINTS" id="PR00047">
    <property type="entry name" value="STROIDFINGER"/>
</dbReference>
<keyword evidence="3" id="KW-0862">Zinc</keyword>
<dbReference type="PROSITE" id="PS51843">
    <property type="entry name" value="NR_LBD"/>
    <property type="match status" value="1"/>
</dbReference>
<evidence type="ECO:0000256" key="7">
    <source>
        <dbReference type="ARBA" id="ARBA00023170"/>
    </source>
</evidence>
<dbReference type="Proteomes" id="UP000728032">
    <property type="component" value="Unassembled WGS sequence"/>
</dbReference>
<dbReference type="Gene3D" id="1.10.565.10">
    <property type="entry name" value="Retinoid X Receptor"/>
    <property type="match status" value="1"/>
</dbReference>
<evidence type="ECO:0000256" key="8">
    <source>
        <dbReference type="ARBA" id="ARBA00023242"/>
    </source>
</evidence>
<keyword evidence="5" id="KW-0238">DNA-binding</keyword>
<dbReference type="InterPro" id="IPR050234">
    <property type="entry name" value="Nuclear_hormone_rcpt_NR1"/>
</dbReference>
<protein>
    <submittedName>
        <fullName evidence="11">Uncharacterized protein</fullName>
    </submittedName>
</protein>
<evidence type="ECO:0000256" key="4">
    <source>
        <dbReference type="ARBA" id="ARBA00023015"/>
    </source>
</evidence>
<accession>A0A7R9QNJ9</accession>
<dbReference type="PROSITE" id="PS51030">
    <property type="entry name" value="NUCLEAR_REC_DBD_2"/>
    <property type="match status" value="1"/>
</dbReference>
<dbReference type="GO" id="GO:0004879">
    <property type="term" value="F:nuclear receptor activity"/>
    <property type="evidence" value="ECO:0007669"/>
    <property type="project" value="TreeGrafter"/>
</dbReference>
<evidence type="ECO:0000259" key="10">
    <source>
        <dbReference type="PROSITE" id="PS51843"/>
    </source>
</evidence>
<evidence type="ECO:0000256" key="6">
    <source>
        <dbReference type="ARBA" id="ARBA00023163"/>
    </source>
</evidence>
<keyword evidence="1" id="KW-0479">Metal-binding</keyword>
<sequence length="404" mass="47890">MNDKYCKVCGDRASGRNFGGLSCDSCKAFFRRTAVKDNIYFCYTNNNCILGPRDRNCKKCRLERCYASGMKRNIELIRTEEELDMRRAMIEGNRRKKQKSFSATTEDLNINSNIDFNIDLNTNSNDSSQESMKSYEENSNFMSDLMTKTISKDDLNEQITEIENYLIDNESDESSDHTYHKMINELDVIPVFQHIITYNVFNELEINRLLELFSAANIFISGPLYPMVKKDITEVSQLYNHIPNLLVKNIKTTIYFAKNLSLCQELFEDDKKYLVRYGYSDVRLLRSIFYYNFEDQYWTVNTEYYPRMKAFIDTLDAEWDRDQVVLDLLTAIVFFNPNRPKLNYRDIVKLQQYIYMYLLQRYLLLKHQSESEAQQKFCKFMDNLNELEVLGDIKRNIFPLIPYT</sequence>
<keyword evidence="12" id="KW-1185">Reference proteome</keyword>
<dbReference type="GO" id="GO:0008270">
    <property type="term" value="F:zinc ion binding"/>
    <property type="evidence" value="ECO:0007669"/>
    <property type="project" value="UniProtKB-KW"/>
</dbReference>
<dbReference type="Gene3D" id="3.30.50.10">
    <property type="entry name" value="Erythroid Transcription Factor GATA-1, subunit A"/>
    <property type="match status" value="1"/>
</dbReference>
<evidence type="ECO:0000313" key="11">
    <source>
        <dbReference type="EMBL" id="CAD7652463.1"/>
    </source>
</evidence>
<dbReference type="InterPro" id="IPR035500">
    <property type="entry name" value="NHR-like_dom_sf"/>
</dbReference>
<feature type="domain" description="NR LBD" evidence="10">
    <location>
        <begin position="201"/>
        <end position="404"/>
    </location>
</feature>
<name>A0A7R9QNJ9_9ACAR</name>
<evidence type="ECO:0000256" key="3">
    <source>
        <dbReference type="ARBA" id="ARBA00022833"/>
    </source>
</evidence>
<dbReference type="SMART" id="SM00399">
    <property type="entry name" value="ZnF_C4"/>
    <property type="match status" value="1"/>
</dbReference>
<evidence type="ECO:0000259" key="9">
    <source>
        <dbReference type="PROSITE" id="PS51030"/>
    </source>
</evidence>
<dbReference type="GO" id="GO:0045944">
    <property type="term" value="P:positive regulation of transcription by RNA polymerase II"/>
    <property type="evidence" value="ECO:0007669"/>
    <property type="project" value="TreeGrafter"/>
</dbReference>
<dbReference type="AlphaFoldDB" id="A0A7R9QNJ9"/>
<dbReference type="GO" id="GO:0000978">
    <property type="term" value="F:RNA polymerase II cis-regulatory region sequence-specific DNA binding"/>
    <property type="evidence" value="ECO:0007669"/>
    <property type="project" value="TreeGrafter"/>
</dbReference>
<feature type="domain" description="Nuclear receptor" evidence="9">
    <location>
        <begin position="3"/>
        <end position="77"/>
    </location>
</feature>
<organism evidence="11">
    <name type="scientific">Oppiella nova</name>
    <dbReference type="NCBI Taxonomy" id="334625"/>
    <lineage>
        <taxon>Eukaryota</taxon>
        <taxon>Metazoa</taxon>
        <taxon>Ecdysozoa</taxon>
        <taxon>Arthropoda</taxon>
        <taxon>Chelicerata</taxon>
        <taxon>Arachnida</taxon>
        <taxon>Acari</taxon>
        <taxon>Acariformes</taxon>
        <taxon>Sarcoptiformes</taxon>
        <taxon>Oribatida</taxon>
        <taxon>Brachypylina</taxon>
        <taxon>Oppioidea</taxon>
        <taxon>Oppiidae</taxon>
        <taxon>Oppiella</taxon>
    </lineage>
</organism>
<dbReference type="Pfam" id="PF00105">
    <property type="entry name" value="zf-C4"/>
    <property type="match status" value="1"/>
</dbReference>
<evidence type="ECO:0000256" key="2">
    <source>
        <dbReference type="ARBA" id="ARBA00022771"/>
    </source>
</evidence>
<evidence type="ECO:0000313" key="12">
    <source>
        <dbReference type="Proteomes" id="UP000728032"/>
    </source>
</evidence>
<dbReference type="SUPFAM" id="SSF57716">
    <property type="entry name" value="Glucocorticoid receptor-like (DNA-binding domain)"/>
    <property type="match status" value="1"/>
</dbReference>
<reference evidence="11" key="1">
    <citation type="submission" date="2020-11" db="EMBL/GenBank/DDBJ databases">
        <authorList>
            <person name="Tran Van P."/>
        </authorList>
    </citation>
    <scope>NUCLEOTIDE SEQUENCE</scope>
</reference>
<dbReference type="InterPro" id="IPR000536">
    <property type="entry name" value="Nucl_hrmn_rcpt_lig-bd"/>
</dbReference>
<dbReference type="PANTHER" id="PTHR24082">
    <property type="entry name" value="NUCLEAR HORMONE RECEPTOR"/>
    <property type="match status" value="1"/>
</dbReference>